<dbReference type="EMBL" id="LUGG01000011">
    <property type="protein sequence ID" value="OBZ71308.1"/>
    <property type="molecule type" value="Genomic_DNA"/>
</dbReference>
<feature type="signal peptide" evidence="1">
    <location>
        <begin position="1"/>
        <end position="19"/>
    </location>
</feature>
<accession>A0A1C7M3G5</accession>
<dbReference type="STRING" id="5627.A0A1C7M3G5"/>
<evidence type="ECO:0008006" key="4">
    <source>
        <dbReference type="Google" id="ProtNLM"/>
    </source>
</evidence>
<gene>
    <name evidence="2" type="ORF">A0H81_08574</name>
</gene>
<keyword evidence="3" id="KW-1185">Reference proteome</keyword>
<evidence type="ECO:0000313" key="2">
    <source>
        <dbReference type="EMBL" id="OBZ71308.1"/>
    </source>
</evidence>
<comment type="caution">
    <text evidence="2">The sequence shown here is derived from an EMBL/GenBank/DDBJ whole genome shotgun (WGS) entry which is preliminary data.</text>
</comment>
<feature type="chain" id="PRO_5008888909" description="Glucosidase 2 subunit beta" evidence="1">
    <location>
        <begin position="20"/>
        <end position="250"/>
    </location>
</feature>
<keyword evidence="1" id="KW-0732">Signal</keyword>
<name>A0A1C7M3G5_GRIFR</name>
<protein>
    <recommendedName>
        <fullName evidence="4">Glucosidase 2 subunit beta</fullName>
    </recommendedName>
</protein>
<dbReference type="Proteomes" id="UP000092993">
    <property type="component" value="Unassembled WGS sequence"/>
</dbReference>
<proteinExistence type="predicted"/>
<organism evidence="2 3">
    <name type="scientific">Grifola frondosa</name>
    <name type="common">Maitake</name>
    <name type="synonym">Polyporus frondosus</name>
    <dbReference type="NCBI Taxonomy" id="5627"/>
    <lineage>
        <taxon>Eukaryota</taxon>
        <taxon>Fungi</taxon>
        <taxon>Dikarya</taxon>
        <taxon>Basidiomycota</taxon>
        <taxon>Agaricomycotina</taxon>
        <taxon>Agaricomycetes</taxon>
        <taxon>Polyporales</taxon>
        <taxon>Grifolaceae</taxon>
        <taxon>Grifola</taxon>
    </lineage>
</organism>
<sequence length="250" mass="26521">MHLLVFLLVLSLAPIPASADNTCKAGTFSSDVLPVPHRAVHAAQASISPARVRRLARRAREWVFPPGSTSISACTTSSGGLTTCDQTSLTTCPATGAMTSHNPRYIARRQTCPRGHKNCPVYGLSGNKRVVKHYECVGVDHDLESCGGCVNDDSPFGERTADGGGTAVPSQTLIGFAVRAGSVRYQRAATAIISRAMEKCASHLSLLSLSLMSGLLTAQKMLSACTLNGLHGFRVKRARNRLSTREASEA</sequence>
<evidence type="ECO:0000256" key="1">
    <source>
        <dbReference type="SAM" id="SignalP"/>
    </source>
</evidence>
<evidence type="ECO:0000313" key="3">
    <source>
        <dbReference type="Proteomes" id="UP000092993"/>
    </source>
</evidence>
<dbReference type="AlphaFoldDB" id="A0A1C7M3G5"/>
<dbReference type="OrthoDB" id="439917at2759"/>
<reference evidence="2 3" key="1">
    <citation type="submission" date="2016-03" db="EMBL/GenBank/DDBJ databases">
        <title>Whole genome sequencing of Grifola frondosa 9006-11.</title>
        <authorList>
            <person name="Min B."/>
            <person name="Park H."/>
            <person name="Kim J.-G."/>
            <person name="Cho H."/>
            <person name="Oh Y.-L."/>
            <person name="Kong W.-S."/>
            <person name="Choi I.-G."/>
        </authorList>
    </citation>
    <scope>NUCLEOTIDE SEQUENCE [LARGE SCALE GENOMIC DNA]</scope>
    <source>
        <strain evidence="2 3">9006-11</strain>
    </source>
</reference>